<dbReference type="Gene3D" id="3.20.20.80">
    <property type="entry name" value="Glycosidases"/>
    <property type="match status" value="1"/>
</dbReference>
<dbReference type="Pfam" id="PF21200">
    <property type="entry name" value="Glyco_hydro_39_C"/>
    <property type="match status" value="1"/>
</dbReference>
<evidence type="ECO:0000256" key="3">
    <source>
        <dbReference type="ARBA" id="ARBA00023295"/>
    </source>
</evidence>
<dbReference type="OMA" id="RYETWNE"/>
<feature type="active site" description="Proton donor" evidence="4">
    <location>
        <position position="154"/>
    </location>
</feature>
<organism evidence="7 8">
    <name type="scientific">Lottia gigantea</name>
    <name type="common">Giant owl limpet</name>
    <dbReference type="NCBI Taxonomy" id="225164"/>
    <lineage>
        <taxon>Eukaryota</taxon>
        <taxon>Metazoa</taxon>
        <taxon>Spiralia</taxon>
        <taxon>Lophotrochozoa</taxon>
        <taxon>Mollusca</taxon>
        <taxon>Gastropoda</taxon>
        <taxon>Patellogastropoda</taxon>
        <taxon>Lottioidea</taxon>
        <taxon>Lottiidae</taxon>
        <taxon>Lottia</taxon>
    </lineage>
</organism>
<dbReference type="GO" id="GO:0003940">
    <property type="term" value="F:L-iduronidase activity"/>
    <property type="evidence" value="ECO:0007669"/>
    <property type="project" value="TreeGrafter"/>
</dbReference>
<dbReference type="SUPFAM" id="SSF51011">
    <property type="entry name" value="Glycosyl hydrolase domain"/>
    <property type="match status" value="1"/>
</dbReference>
<dbReference type="CTD" id="20232834"/>
<evidence type="ECO:0000256" key="4">
    <source>
        <dbReference type="PIRSR" id="PIRSR600514-1"/>
    </source>
</evidence>
<dbReference type="KEGG" id="lgi:LOTGIDRAFT_128432"/>
<proteinExistence type="inferred from homology"/>
<name>V3ZW24_LOTGI</name>
<keyword evidence="3" id="KW-0326">Glycosidase</keyword>
<keyword evidence="2" id="KW-0378">Hydrolase</keyword>
<evidence type="ECO:0000313" key="8">
    <source>
        <dbReference type="Proteomes" id="UP000030746"/>
    </source>
</evidence>
<dbReference type="Pfam" id="PF01229">
    <property type="entry name" value="Glyco_hydro_39"/>
    <property type="match status" value="1"/>
</dbReference>
<dbReference type="HOGENOM" id="CLU_028716_0_0_1"/>
<evidence type="ECO:0000313" key="7">
    <source>
        <dbReference type="EMBL" id="ESO86810.1"/>
    </source>
</evidence>
<dbReference type="RefSeq" id="XP_009062506.1">
    <property type="nucleotide sequence ID" value="XM_009064258.1"/>
</dbReference>
<dbReference type="EMBL" id="KB202990">
    <property type="protein sequence ID" value="ESO86810.1"/>
    <property type="molecule type" value="Genomic_DNA"/>
</dbReference>
<dbReference type="InterPro" id="IPR051923">
    <property type="entry name" value="Glycosyl_Hydrolase_39"/>
</dbReference>
<dbReference type="InterPro" id="IPR049165">
    <property type="entry name" value="GH39_as"/>
</dbReference>
<dbReference type="OrthoDB" id="15153at2759"/>
<evidence type="ECO:0000256" key="1">
    <source>
        <dbReference type="ARBA" id="ARBA00008875"/>
    </source>
</evidence>
<dbReference type="Gene3D" id="2.60.40.10">
    <property type="entry name" value="Immunoglobulins"/>
    <property type="match status" value="1"/>
</dbReference>
<dbReference type="InterPro" id="IPR017853">
    <property type="entry name" value="GH"/>
</dbReference>
<evidence type="ECO:0008006" key="9">
    <source>
        <dbReference type="Google" id="ProtNLM"/>
    </source>
</evidence>
<dbReference type="InterPro" id="IPR000514">
    <property type="entry name" value="Glyco_hydro_39"/>
</dbReference>
<dbReference type="SUPFAM" id="SSF51445">
    <property type="entry name" value="(Trans)glycosidases"/>
    <property type="match status" value="1"/>
</dbReference>
<dbReference type="STRING" id="225164.V3ZW24"/>
<dbReference type="InterPro" id="IPR013783">
    <property type="entry name" value="Ig-like_fold"/>
</dbReference>
<sequence length="605" mass="68976">MYLKVNSDDVRGTFQHFWRSTGFCPPLPHHKAHDFDLSKDMKQNLAYIGAVPHRGIEQVRIHWLLDLITVPTYSTEGQPEYNFTYLNQLIYELYRNGLKPGFEVMGNPSNVFTDFENKTQVYMWKDLIKLIATSYIQEYGLDYVKSWNFEVWNEPDCEDFDMKFTLKGFANYYDATSEGLMQAHPDLIFGGPAGGCGTLGGSKHHGHYELYLLNHIVFEKNYFSDKIGTRVDFISLHKKGDGKAMNIIEDTIASMKNIGILFPTLANKPFYNDEADPMVGWSKDLAWRADSIYGAMVVKIIAQHQNIFRANPDSPVNFQLLSNDNGFLSYYPYQFTQRTLVARFQINNTSPRYTTFVQKPVHAAMVMLSKLGNQQVYVGANDSNNGALATVYYPSGNDTSDSWQMSILVYDSNDTDHGSEYGELELDWYINPPDPKQGYAVFALGNDPYGVWVGLDNKTAYPTQSQWDYIRLQEPVKSGPGKVLIPPRWQILQPEATLLHLCAKSDMAPEQVTGLRFINITVGQVLVIWSDDNIKTKCIYTYEVAFSPTNITGPYQRVNKVDTIATISVISPHPHDGYYKVRAVDYWKRTGFYSNAVYYPEDIPV</sequence>
<evidence type="ECO:0000259" key="5">
    <source>
        <dbReference type="Pfam" id="PF01229"/>
    </source>
</evidence>
<dbReference type="PANTHER" id="PTHR12631">
    <property type="entry name" value="ALPHA-L-IDURONIDASE"/>
    <property type="match status" value="1"/>
</dbReference>
<dbReference type="InterPro" id="IPR049166">
    <property type="entry name" value="GH39_cat"/>
</dbReference>
<dbReference type="GeneID" id="20232834"/>
<dbReference type="PANTHER" id="PTHR12631:SF8">
    <property type="entry name" value="ALPHA-L-IDURONIDASE"/>
    <property type="match status" value="1"/>
</dbReference>
<feature type="domain" description="Glycosyl hydrolases family 39 N-terminal catalytic" evidence="5">
    <location>
        <begin position="3"/>
        <end position="477"/>
    </location>
</feature>
<dbReference type="InterPro" id="IPR049167">
    <property type="entry name" value="GH39_C"/>
</dbReference>
<evidence type="ECO:0000256" key="2">
    <source>
        <dbReference type="ARBA" id="ARBA00022801"/>
    </source>
</evidence>
<dbReference type="AlphaFoldDB" id="V3ZW24"/>
<keyword evidence="8" id="KW-1185">Reference proteome</keyword>
<evidence type="ECO:0000259" key="6">
    <source>
        <dbReference type="Pfam" id="PF21200"/>
    </source>
</evidence>
<dbReference type="Proteomes" id="UP000030746">
    <property type="component" value="Unassembled WGS sequence"/>
</dbReference>
<feature type="domain" description="Alpha-L-iduronidase C-terminal" evidence="6">
    <location>
        <begin position="513"/>
        <end position="601"/>
    </location>
</feature>
<dbReference type="GO" id="GO:0005975">
    <property type="term" value="P:carbohydrate metabolic process"/>
    <property type="evidence" value="ECO:0007669"/>
    <property type="project" value="InterPro"/>
</dbReference>
<gene>
    <name evidence="7" type="ORF">LOTGIDRAFT_128432</name>
</gene>
<reference evidence="7 8" key="1">
    <citation type="journal article" date="2013" name="Nature">
        <title>Insights into bilaterian evolution from three spiralian genomes.</title>
        <authorList>
            <person name="Simakov O."/>
            <person name="Marletaz F."/>
            <person name="Cho S.J."/>
            <person name="Edsinger-Gonzales E."/>
            <person name="Havlak P."/>
            <person name="Hellsten U."/>
            <person name="Kuo D.H."/>
            <person name="Larsson T."/>
            <person name="Lv J."/>
            <person name="Arendt D."/>
            <person name="Savage R."/>
            <person name="Osoegawa K."/>
            <person name="de Jong P."/>
            <person name="Grimwood J."/>
            <person name="Chapman J.A."/>
            <person name="Shapiro H."/>
            <person name="Aerts A."/>
            <person name="Otillar R.P."/>
            <person name="Terry A.Y."/>
            <person name="Boore J.L."/>
            <person name="Grigoriev I.V."/>
            <person name="Lindberg D.R."/>
            <person name="Seaver E.C."/>
            <person name="Weisblat D.A."/>
            <person name="Putnam N.H."/>
            <person name="Rokhsar D.S."/>
        </authorList>
    </citation>
    <scope>NUCLEOTIDE SEQUENCE [LARGE SCALE GENOMIC DNA]</scope>
</reference>
<dbReference type="PROSITE" id="PS01027">
    <property type="entry name" value="GLYCOSYL_HYDROL_F39"/>
    <property type="match status" value="1"/>
</dbReference>
<dbReference type="PRINTS" id="PR00745">
    <property type="entry name" value="GLHYDRLASE39"/>
</dbReference>
<protein>
    <recommendedName>
        <fullName evidence="9">Alpha-L-iduronidase</fullName>
    </recommendedName>
</protein>
<comment type="similarity">
    <text evidence="1">Belongs to the glycosyl hydrolase 39 family.</text>
</comment>
<accession>V3ZW24</accession>